<dbReference type="InterPro" id="IPR008278">
    <property type="entry name" value="4-PPantetheinyl_Trfase_dom"/>
</dbReference>
<evidence type="ECO:0000313" key="6">
    <source>
        <dbReference type="Proteomes" id="UP000612899"/>
    </source>
</evidence>
<evidence type="ECO:0000259" key="4">
    <source>
        <dbReference type="Pfam" id="PF22624"/>
    </source>
</evidence>
<feature type="domain" description="4'-phosphopantetheinyl transferase" evidence="3">
    <location>
        <begin position="109"/>
        <end position="164"/>
    </location>
</feature>
<organism evidence="5 6">
    <name type="scientific">Rhizocola hellebori</name>
    <dbReference type="NCBI Taxonomy" id="1392758"/>
    <lineage>
        <taxon>Bacteria</taxon>
        <taxon>Bacillati</taxon>
        <taxon>Actinomycetota</taxon>
        <taxon>Actinomycetes</taxon>
        <taxon>Micromonosporales</taxon>
        <taxon>Micromonosporaceae</taxon>
        <taxon>Rhizocola</taxon>
    </lineage>
</organism>
<dbReference type="PANTHER" id="PTHR12215:SF10">
    <property type="entry name" value="L-AMINOADIPATE-SEMIALDEHYDE DEHYDROGENASE-PHOSPHOPANTETHEINYL TRANSFERASE"/>
    <property type="match status" value="1"/>
</dbReference>
<comment type="caution">
    <text evidence="5">The sequence shown here is derived from an EMBL/GenBank/DDBJ whole genome shotgun (WGS) entry which is preliminary data.</text>
</comment>
<sequence>MEKSTCQVWWAAPGLARSWHEDLLTPPERERMVRLRRHEDKQRLMIGNALLRLTIAQAAGCPVGEVVIDRSCPDCEKPHGKPTVVGHDLHVSVSHSGNRVAVALTRVAQVGIDVEQVDPRVHVNELLANILSPDEIATDMDFFTRWARKEAVLKATGLGLRMPMSKLTLGPQGLIGFDRPCVLRDLQPGPGYCAAVAVLTDAPIEIDERDGSWLLDRGDDA</sequence>
<dbReference type="RefSeq" id="WP_203910002.1">
    <property type="nucleotide sequence ID" value="NZ_BONY01000025.1"/>
</dbReference>
<evidence type="ECO:0000313" key="5">
    <source>
        <dbReference type="EMBL" id="GIH06178.1"/>
    </source>
</evidence>
<accession>A0A8J3VHQ7</accession>
<dbReference type="PANTHER" id="PTHR12215">
    <property type="entry name" value="PHOSPHOPANTETHEINE TRANSFERASE"/>
    <property type="match status" value="1"/>
</dbReference>
<dbReference type="Pfam" id="PF01648">
    <property type="entry name" value="ACPS"/>
    <property type="match status" value="1"/>
</dbReference>
<comment type="similarity">
    <text evidence="1">Belongs to the P-Pant transferase superfamily. Gsp/Sfp/HetI/AcpT family.</text>
</comment>
<keyword evidence="6" id="KW-1185">Reference proteome</keyword>
<feature type="domain" description="4'-phosphopantetheinyl transferase N-terminal" evidence="4">
    <location>
        <begin position="23"/>
        <end position="103"/>
    </location>
</feature>
<dbReference type="AlphaFoldDB" id="A0A8J3VHQ7"/>
<name>A0A8J3VHQ7_9ACTN</name>
<evidence type="ECO:0000256" key="1">
    <source>
        <dbReference type="ARBA" id="ARBA00010990"/>
    </source>
</evidence>
<protein>
    <submittedName>
        <fullName evidence="5">4'-phosphopantetheinyl transferase</fullName>
    </submittedName>
</protein>
<dbReference type="Pfam" id="PF22624">
    <property type="entry name" value="AASDHPPT_N"/>
    <property type="match status" value="1"/>
</dbReference>
<dbReference type="InterPro" id="IPR055066">
    <property type="entry name" value="AASDHPPT_N"/>
</dbReference>
<dbReference type="EMBL" id="BONY01000025">
    <property type="protein sequence ID" value="GIH06178.1"/>
    <property type="molecule type" value="Genomic_DNA"/>
</dbReference>
<dbReference type="GO" id="GO:0008897">
    <property type="term" value="F:holo-[acyl-carrier-protein] synthase activity"/>
    <property type="evidence" value="ECO:0007669"/>
    <property type="project" value="InterPro"/>
</dbReference>
<evidence type="ECO:0000256" key="2">
    <source>
        <dbReference type="ARBA" id="ARBA00022679"/>
    </source>
</evidence>
<gene>
    <name evidence="5" type="ORF">Rhe02_42450</name>
</gene>
<dbReference type="Gene3D" id="3.90.470.20">
    <property type="entry name" value="4'-phosphopantetheinyl transferase domain"/>
    <property type="match status" value="2"/>
</dbReference>
<dbReference type="SUPFAM" id="SSF56214">
    <property type="entry name" value="4'-phosphopantetheinyl transferase"/>
    <property type="match status" value="2"/>
</dbReference>
<dbReference type="GO" id="GO:0000287">
    <property type="term" value="F:magnesium ion binding"/>
    <property type="evidence" value="ECO:0007669"/>
    <property type="project" value="InterPro"/>
</dbReference>
<dbReference type="InterPro" id="IPR050559">
    <property type="entry name" value="P-Pant_transferase_sf"/>
</dbReference>
<evidence type="ECO:0000259" key="3">
    <source>
        <dbReference type="Pfam" id="PF01648"/>
    </source>
</evidence>
<dbReference type="InterPro" id="IPR037143">
    <property type="entry name" value="4-PPantetheinyl_Trfase_dom_sf"/>
</dbReference>
<dbReference type="Proteomes" id="UP000612899">
    <property type="component" value="Unassembled WGS sequence"/>
</dbReference>
<dbReference type="GO" id="GO:0005829">
    <property type="term" value="C:cytosol"/>
    <property type="evidence" value="ECO:0007669"/>
    <property type="project" value="TreeGrafter"/>
</dbReference>
<dbReference type="GO" id="GO:0019878">
    <property type="term" value="P:lysine biosynthetic process via aminoadipic acid"/>
    <property type="evidence" value="ECO:0007669"/>
    <property type="project" value="TreeGrafter"/>
</dbReference>
<proteinExistence type="inferred from homology"/>
<keyword evidence="2 5" id="KW-0808">Transferase</keyword>
<reference evidence="5" key="1">
    <citation type="submission" date="2021-01" db="EMBL/GenBank/DDBJ databases">
        <title>Whole genome shotgun sequence of Rhizocola hellebori NBRC 109834.</title>
        <authorList>
            <person name="Komaki H."/>
            <person name="Tamura T."/>
        </authorList>
    </citation>
    <scope>NUCLEOTIDE SEQUENCE</scope>
    <source>
        <strain evidence="5">NBRC 109834</strain>
    </source>
</reference>